<dbReference type="EMBL" id="JACOFX010000002">
    <property type="protein sequence ID" value="MBC3907332.1"/>
    <property type="molecule type" value="Genomic_DNA"/>
</dbReference>
<feature type="chain" id="PRO_5045046204" evidence="1">
    <location>
        <begin position="25"/>
        <end position="391"/>
    </location>
</feature>
<keyword evidence="1" id="KW-0732">Signal</keyword>
<reference evidence="2 3" key="1">
    <citation type="submission" date="2020-08" db="EMBL/GenBank/DDBJ databases">
        <title>Novel species isolated from subtropical streams in China.</title>
        <authorList>
            <person name="Lu H."/>
        </authorList>
    </citation>
    <scope>NUCLEOTIDE SEQUENCE [LARGE SCALE GENOMIC DNA]</scope>
    <source>
        <strain evidence="2 3">NL8W</strain>
    </source>
</reference>
<accession>A0ABR6Z6G0</accession>
<keyword evidence="3" id="KW-1185">Reference proteome</keyword>
<feature type="signal peptide" evidence="1">
    <location>
        <begin position="1"/>
        <end position="24"/>
    </location>
</feature>
<evidence type="ECO:0000313" key="3">
    <source>
        <dbReference type="Proteomes" id="UP000646911"/>
    </source>
</evidence>
<proteinExistence type="predicted"/>
<dbReference type="PROSITE" id="PS51257">
    <property type="entry name" value="PROKAR_LIPOPROTEIN"/>
    <property type="match status" value="1"/>
</dbReference>
<evidence type="ECO:0000256" key="1">
    <source>
        <dbReference type="SAM" id="SignalP"/>
    </source>
</evidence>
<dbReference type="Pfam" id="PF13557">
    <property type="entry name" value="Phenol_MetA_deg"/>
    <property type="match status" value="1"/>
</dbReference>
<evidence type="ECO:0000313" key="2">
    <source>
        <dbReference type="EMBL" id="MBC3907332.1"/>
    </source>
</evidence>
<protein>
    <submittedName>
        <fullName evidence="2">Transporter</fullName>
    </submittedName>
</protein>
<dbReference type="RefSeq" id="WP_186952749.1">
    <property type="nucleotide sequence ID" value="NZ_JACOFX010000002.1"/>
</dbReference>
<comment type="caution">
    <text evidence="2">The sequence shown here is derived from an EMBL/GenBank/DDBJ whole genome shotgun (WGS) entry which is preliminary data.</text>
</comment>
<gene>
    <name evidence="2" type="ORF">H8L47_07135</name>
</gene>
<sequence length="391" mass="40754">MEHKHNVMRPVLQLGQALSGVALACCTMTALAGEGYKLRQSPVGVFGGEMAASIENPGFFGTAALSTTSIYKVVDGDGNDISLPARSLPLPTGTLTKGAVPDGTYTLNVPAAAIGFDQPQTQINILAGYLTQSTYGDGHIAFAMNIPLIKQSRTFTAVSPAGTVSPTPNPALPAALRGAINGVAAAANAQVQAAVASTLASQNADTSGMGDTELSMVWIKQQDRLKIAAGVSLFVPTGNYNKDRGPNPGFGNFYTLRPGVAVSYSLNPNHASEVWDSGVTIAGRLSFGMNSTNKDTNYRSGNFVYAEAGIIKVSGNWAFGSNVLAINQITDDSGTGAPAGGNRYKSYAAGPFLSYKLPGKEAGFNLHYSQSFGGSNALVSRTLQLRFIKAW</sequence>
<organism evidence="2 3">
    <name type="scientific">Undibacterium umbellatum</name>
    <dbReference type="NCBI Taxonomy" id="2762300"/>
    <lineage>
        <taxon>Bacteria</taxon>
        <taxon>Pseudomonadati</taxon>
        <taxon>Pseudomonadota</taxon>
        <taxon>Betaproteobacteria</taxon>
        <taxon>Burkholderiales</taxon>
        <taxon>Oxalobacteraceae</taxon>
        <taxon>Undibacterium</taxon>
    </lineage>
</organism>
<dbReference type="Proteomes" id="UP000646911">
    <property type="component" value="Unassembled WGS sequence"/>
</dbReference>
<name>A0ABR6Z6G0_9BURK</name>
<dbReference type="InterPro" id="IPR025737">
    <property type="entry name" value="FApF"/>
</dbReference>